<dbReference type="PANTHER" id="PTHR24379">
    <property type="entry name" value="KRAB AND ZINC FINGER DOMAIN-CONTAINING"/>
    <property type="match status" value="1"/>
</dbReference>
<keyword evidence="4" id="KW-0862">Zinc</keyword>
<accession>A0A486WU44</accession>
<organism evidence="8 9">
    <name type="scientific">Caenorhabditis elegans</name>
    <dbReference type="NCBI Taxonomy" id="6239"/>
    <lineage>
        <taxon>Eukaryota</taxon>
        <taxon>Metazoa</taxon>
        <taxon>Ecdysozoa</taxon>
        <taxon>Nematoda</taxon>
        <taxon>Chromadorea</taxon>
        <taxon>Rhabditida</taxon>
        <taxon>Rhabditina</taxon>
        <taxon>Rhabditomorpha</taxon>
        <taxon>Rhabditoidea</taxon>
        <taxon>Rhabditidae</taxon>
        <taxon>Peloderinae</taxon>
        <taxon>Caenorhabditis</taxon>
    </lineage>
</organism>
<dbReference type="Gene3D" id="3.30.160.60">
    <property type="entry name" value="Classic Zinc Finger"/>
    <property type="match status" value="1"/>
</dbReference>
<keyword evidence="9" id="KW-1185">Reference proteome</keyword>
<evidence type="ECO:0000256" key="6">
    <source>
        <dbReference type="SAM" id="MobiDB-lite"/>
    </source>
</evidence>
<dbReference type="OrthoDB" id="8922241at2759"/>
<evidence type="ECO:0007829" key="11">
    <source>
        <dbReference type="PeptideAtlas" id="A0A486WU44"/>
    </source>
</evidence>
<dbReference type="AlphaFoldDB" id="A0A486WU44"/>
<dbReference type="GeneID" id="181701"/>
<evidence type="ECO:0000313" key="10">
    <source>
        <dbReference type="WormBase" id="F52E10.1b"/>
    </source>
</evidence>
<evidence type="ECO:0000256" key="1">
    <source>
        <dbReference type="ARBA" id="ARBA00022723"/>
    </source>
</evidence>
<feature type="domain" description="C2H2-type" evidence="7">
    <location>
        <begin position="270"/>
        <end position="297"/>
    </location>
</feature>
<dbReference type="GO" id="GO:0008270">
    <property type="term" value="F:zinc ion binding"/>
    <property type="evidence" value="ECO:0007669"/>
    <property type="project" value="UniProtKB-KW"/>
</dbReference>
<keyword evidence="1" id="KW-0479">Metal-binding</keyword>
<dbReference type="RefSeq" id="NP_001360585.1">
    <property type="nucleotide sequence ID" value="NM_001373609.3"/>
</dbReference>
<sequence length="1203" mass="139298">MSDEEDIDESFEIEEDGISITDARGNSLKAQQIAGKERNLDPEADDLEVVVNFYEAGDGTFQLQLPKLTAVKPVDKVNDVLDFINFDKKVCDGIHSSIKLVSQRDQTGPAPFPKHKLTCAHCDWSFDNVMKLVRHRGVHKNVGVYMCQVCLTLFGHTYNLFMHWRTSCSQTSTTATDIEIQLQKAETPYLHRNVLNVLGSLNRASQYYCTGGYVFLPSDWCITNKEIVMEKDHMSSCHLCHLPVPNKFLEAHGNVHRGRFRIDGRIYGDYFCHICGTVFIEQDNLFKHWRLHCEEVIAYTPVDQYLSNTELATLAWLVLQTTISQADIECLRVSSSLITEKLAKEHAERHGIANSMHKYYHFPQEIWPLKTFVNLDLVNDAIPISGENSFKIKDPKRPVHIMNLLATACPGFYATGKTFNMICSTKKSESDTKKVYRVILRYTTEGSVIQSYDFTARSFPKLRVDSETPEGVFSHPLADFNVESNEAIVCHKCDSKKLTITFSTEVRLKYHLLRHSESRKDGYHCAICKIIVYNRSHEEHWINDCIPLQKLYRDQKDRECFDAEFAAKCASIIKKLRIRTLIRWKERANEDWVETKQTPDRIGEDFAIKFQVGTTALKTLMAGLEEHYKNAQARHEAYKYSEENFLPPLSTPVVVCFHCGTRCHYTLLHDHLDYCHYWPRNKRLVNEEFHKWKKNGCRNTWRVMKSVAEAMQIEVPFISEEQYSKILDYHTYFCNDTRYKVQDSINNWNDCSTIRDVDLSEKLSVAEIVQKGEDSVMAPEPDIIKNVYFPSARIITDNMLLRMTEINLNDVVQRDPITKEELTGKFKEVQDEQDAILFGDYRAVLRSKGIMVNSISDFVAPPDELAKAKASQESAGQESVDHRNRREREFIQQYMGKDLALEAAARENGRLVEVDEEAEDYELTPKELNARRLVERNRHREMCKTRCEHGEYDYEKFKARQVPINPAKMKERKYLTRVVHESGPDDDVCPDEPENNIIAFSPKYENSLSDFRISAIGFREKYLADDKKKRNGIPIRKMTEAQKGVALDYDTLMARHGGRPDVIMNPAGTVFVGGFVFDRKPTCQDNMQTVYVLRNGYAHRYRIYHCEDTNGIYKFVWPQEQSFDPDSLAKSARVRMVKQVKSPEHMIHHIEEIDESIGHNYRLNRKRRNSETREHELIELDTDDLNEPSTSDGRYSFGHHGYR</sequence>
<keyword evidence="2" id="KW-0677">Repeat</keyword>
<name>A0A486WU44_CAEEL</name>
<evidence type="ECO:0000256" key="5">
    <source>
        <dbReference type="PROSITE-ProRule" id="PRU00042"/>
    </source>
</evidence>
<dbReference type="AGR" id="WB:WBGene00004745"/>
<dbReference type="CTD" id="181701"/>
<dbReference type="SUPFAM" id="SSF57667">
    <property type="entry name" value="beta-beta-alpha zinc fingers"/>
    <property type="match status" value="1"/>
</dbReference>
<dbReference type="PANTHER" id="PTHR24379:SF121">
    <property type="entry name" value="C2H2-TYPE DOMAIN-CONTAINING PROTEIN"/>
    <property type="match status" value="1"/>
</dbReference>
<keyword evidence="3 5" id="KW-0863">Zinc-finger</keyword>
<keyword evidence="11" id="KW-1267">Proteomics identification</keyword>
<dbReference type="PROSITE" id="PS00028">
    <property type="entry name" value="ZINC_FINGER_C2H2_1"/>
    <property type="match status" value="2"/>
</dbReference>
<dbReference type="InterPro" id="IPR036236">
    <property type="entry name" value="Znf_C2H2_sf"/>
</dbReference>
<gene>
    <name evidence="8 10" type="primary">sdc-1</name>
    <name evidence="8" type="ORF">CELE_F52E10.1</name>
    <name evidence="10" type="ORF">F52E10.1</name>
</gene>
<dbReference type="Proteomes" id="UP000001940">
    <property type="component" value="Chromosome X"/>
</dbReference>
<reference evidence="8 9" key="1">
    <citation type="journal article" date="1998" name="Science">
        <title>Genome sequence of the nematode C. elegans: a platform for investigating biology.</title>
        <authorList>
            <consortium name="The C. elegans sequencing consortium"/>
            <person name="Sulson J.E."/>
            <person name="Waterston R."/>
        </authorList>
    </citation>
    <scope>NUCLEOTIDE SEQUENCE [LARGE SCALE GENOMIC DNA]</scope>
    <source>
        <strain evidence="8 9">Bristol N2</strain>
    </source>
</reference>
<dbReference type="InterPro" id="IPR013087">
    <property type="entry name" value="Znf_C2H2_type"/>
</dbReference>
<evidence type="ECO:0000313" key="9">
    <source>
        <dbReference type="Proteomes" id="UP000001940"/>
    </source>
</evidence>
<feature type="compositionally biased region" description="Basic and acidic residues" evidence="6">
    <location>
        <begin position="1169"/>
        <end position="1178"/>
    </location>
</feature>
<dbReference type="ExpressionAtlas" id="A0A486WU44">
    <property type="expression patterns" value="baseline and differential"/>
</dbReference>
<evidence type="ECO:0000256" key="2">
    <source>
        <dbReference type="ARBA" id="ARBA00022737"/>
    </source>
</evidence>
<evidence type="ECO:0000256" key="4">
    <source>
        <dbReference type="ARBA" id="ARBA00022833"/>
    </source>
</evidence>
<evidence type="ECO:0000256" key="3">
    <source>
        <dbReference type="ARBA" id="ARBA00022771"/>
    </source>
</evidence>
<dbReference type="SMART" id="SM00355">
    <property type="entry name" value="ZnF_C2H2"/>
    <property type="match status" value="4"/>
</dbReference>
<protein>
    <submittedName>
        <fullName evidence="8">C2H2-type domain-containing protein</fullName>
    </submittedName>
</protein>
<feature type="region of interest" description="Disordered" evidence="6">
    <location>
        <begin position="1166"/>
        <end position="1203"/>
    </location>
</feature>
<dbReference type="WormBase" id="F52E10.1b">
    <property type="protein sequence ID" value="CE03393"/>
    <property type="gene ID" value="WBGene00004745"/>
    <property type="gene designation" value="sdc-1"/>
</dbReference>
<evidence type="ECO:0000313" key="8">
    <source>
        <dbReference type="EMBL" id="VGM69608.1"/>
    </source>
</evidence>
<proteinExistence type="evidence at protein level"/>
<dbReference type="EMBL" id="BX284606">
    <property type="protein sequence ID" value="VGM69608.1"/>
    <property type="molecule type" value="Genomic_DNA"/>
</dbReference>
<evidence type="ECO:0000259" key="7">
    <source>
        <dbReference type="PROSITE" id="PS50157"/>
    </source>
</evidence>
<dbReference type="PROSITE" id="PS50157">
    <property type="entry name" value="ZINC_FINGER_C2H2_2"/>
    <property type="match status" value="1"/>
</dbReference>